<protein>
    <submittedName>
        <fullName evidence="2">Uncharacterized protein</fullName>
    </submittedName>
</protein>
<sequence>MPHSSPRARSSPSAQQRRPRPRSHGRRMRTPEQAVTPPRSSEVRSSPHSSEEDQEDGVEDEDLPENPKKRRYNELRGALNGNLKKAKLSCEYKKLCEESRWIPRSISPFLILDTVICDGQRLPVDAGAPVGKELQHLSSCALADLRESYNMLKKTITTIREDEELWTDTESESSLTDLIATLDKYAGRGRSDDLGVLKKDVIGYIPKCPGVEALKLNNPNKSARGWSHITTARLLCPANRLGEFDGDPNKFCRDVEHGIIKLDSGDLPCFLYAGGKFNPIDVEEGLLRGEFLLAGRFSISGQDEWSLEDGSYKLEDLFKTILETFDDLNDPWCVSTLGWWNLWVFGHSDSNNPEVAASNNGPSIPSIKATLNQQRAARRAALAGGPINDTSLNPAANNNPSDVNTNARSRDAVVAAALDSDKDSDEDT</sequence>
<evidence type="ECO:0000313" key="3">
    <source>
        <dbReference type="Proteomes" id="UP000309038"/>
    </source>
</evidence>
<name>A0A4S4KCQ4_9APHY</name>
<feature type="region of interest" description="Disordered" evidence="1">
    <location>
        <begin position="385"/>
        <end position="409"/>
    </location>
</feature>
<feature type="compositionally biased region" description="Low complexity" evidence="1">
    <location>
        <begin position="37"/>
        <end position="48"/>
    </location>
</feature>
<feature type="compositionally biased region" description="Acidic residues" evidence="1">
    <location>
        <begin position="52"/>
        <end position="64"/>
    </location>
</feature>
<feature type="compositionally biased region" description="Polar residues" evidence="1">
    <location>
        <begin position="388"/>
        <end position="407"/>
    </location>
</feature>
<dbReference type="Pfam" id="PF20414">
    <property type="entry name" value="DUF6698"/>
    <property type="match status" value="2"/>
</dbReference>
<dbReference type="Proteomes" id="UP000309038">
    <property type="component" value="Unassembled WGS sequence"/>
</dbReference>
<dbReference type="AlphaFoldDB" id="A0A4S4KCQ4"/>
<organism evidence="2 3">
    <name type="scientific">Hermanssonia centrifuga</name>
    <dbReference type="NCBI Taxonomy" id="98765"/>
    <lineage>
        <taxon>Eukaryota</taxon>
        <taxon>Fungi</taxon>
        <taxon>Dikarya</taxon>
        <taxon>Basidiomycota</taxon>
        <taxon>Agaricomycotina</taxon>
        <taxon>Agaricomycetes</taxon>
        <taxon>Polyporales</taxon>
        <taxon>Meruliaceae</taxon>
        <taxon>Hermanssonia</taxon>
    </lineage>
</organism>
<gene>
    <name evidence="2" type="ORF">EW026_g6452</name>
</gene>
<proteinExistence type="predicted"/>
<dbReference type="EMBL" id="SGPJ01000352">
    <property type="protein sequence ID" value="THG95147.1"/>
    <property type="molecule type" value="Genomic_DNA"/>
</dbReference>
<accession>A0A4S4KCQ4</accession>
<evidence type="ECO:0000256" key="1">
    <source>
        <dbReference type="SAM" id="MobiDB-lite"/>
    </source>
</evidence>
<comment type="caution">
    <text evidence="2">The sequence shown here is derived from an EMBL/GenBank/DDBJ whole genome shotgun (WGS) entry which is preliminary data.</text>
</comment>
<feature type="region of interest" description="Disordered" evidence="1">
    <location>
        <begin position="1"/>
        <end position="74"/>
    </location>
</feature>
<feature type="compositionally biased region" description="Basic residues" evidence="1">
    <location>
        <begin position="17"/>
        <end position="28"/>
    </location>
</feature>
<reference evidence="2 3" key="1">
    <citation type="submission" date="2019-02" db="EMBL/GenBank/DDBJ databases">
        <title>Genome sequencing of the rare red list fungi Phlebia centrifuga.</title>
        <authorList>
            <person name="Buettner E."/>
            <person name="Kellner H."/>
        </authorList>
    </citation>
    <scope>NUCLEOTIDE SEQUENCE [LARGE SCALE GENOMIC DNA]</scope>
    <source>
        <strain evidence="2 3">DSM 108282</strain>
    </source>
</reference>
<feature type="compositionally biased region" description="Low complexity" evidence="1">
    <location>
        <begin position="1"/>
        <end position="16"/>
    </location>
</feature>
<evidence type="ECO:0000313" key="2">
    <source>
        <dbReference type="EMBL" id="THG95147.1"/>
    </source>
</evidence>
<keyword evidence="3" id="KW-1185">Reference proteome</keyword>
<dbReference type="InterPro" id="IPR046521">
    <property type="entry name" value="DUF6698"/>
</dbReference>